<sequence>MEQFSFIACMPDRPGALHRVAEIITRQEGNINRIQYDRRIDKHTVFFEVTAASQAYEKIRKELEEIGYFQTFLQPVAFLKFHVYLPNRPGALFDFLNSITSSTANITFLDFDDRGQHPERLVVGLNIENTDMIDALLNHLKSEYRLDILEYDITGEKLDDTVFYLRLAQKLRSFIGSAEDAFLMRFLHDINHIAQELSNLRKDPIEVFESILKVGDCLKRTSGENFYADVQRVRIKNDIELFCFQLPCGGNIYFFDTPSERVMIDTGYGIYYQDVLNMLQHYGLGDLSRLKRIYITHADADHCGAAGCFPVPSYLNRETFLITRETSRAYGSSNQGCILEEVYTKIINLFSRFTPPSNVVLFPEISLSGKKIERRGTFPVIARFQVGDLNFEALAGLGGHMHGEIFYLCPEEGLVFPEDAVINFKSLSPDRTEYNVLADYLMTSVNVDSKLAREERNALLSLISEIDGELAEKGKKCLICCGHGSISVLESGKLVEYANSERYTAGQRGTSLSQKV</sequence>
<dbReference type="PROSITE" id="PS51671">
    <property type="entry name" value="ACT"/>
    <property type="match status" value="1"/>
</dbReference>
<dbReference type="Proteomes" id="UP001246244">
    <property type="component" value="Unassembled WGS sequence"/>
</dbReference>
<dbReference type="Gene3D" id="3.40.1020.10">
    <property type="entry name" value="Biosynthetic Threonine Deaminase, Domain 3"/>
    <property type="match status" value="1"/>
</dbReference>
<evidence type="ECO:0000259" key="1">
    <source>
        <dbReference type="PROSITE" id="PS51671"/>
    </source>
</evidence>
<proteinExistence type="predicted"/>
<feature type="domain" description="ACT" evidence="1">
    <location>
        <begin position="5"/>
        <end position="78"/>
    </location>
</feature>
<protein>
    <submittedName>
        <fullName evidence="2">MBL fold metallo-hydrolase</fullName>
    </submittedName>
</protein>
<dbReference type="Pfam" id="PF00753">
    <property type="entry name" value="Lactamase_B"/>
    <property type="match status" value="1"/>
</dbReference>
<dbReference type="Gene3D" id="3.60.15.10">
    <property type="entry name" value="Ribonuclease Z/Hydroxyacylglutathione hydrolase-like"/>
    <property type="match status" value="1"/>
</dbReference>
<dbReference type="EMBL" id="JAVKPK010000031">
    <property type="protein sequence ID" value="MDR7665927.1"/>
    <property type="molecule type" value="Genomic_DNA"/>
</dbReference>
<dbReference type="InterPro" id="IPR038110">
    <property type="entry name" value="TD_ACT-like_sf"/>
</dbReference>
<organism evidence="2 3">
    <name type="scientific">Methanosarcina baikalica</name>
    <dbReference type="NCBI Taxonomy" id="3073890"/>
    <lineage>
        <taxon>Archaea</taxon>
        <taxon>Methanobacteriati</taxon>
        <taxon>Methanobacteriota</taxon>
        <taxon>Stenosarchaea group</taxon>
        <taxon>Methanomicrobia</taxon>
        <taxon>Methanosarcinales</taxon>
        <taxon>Methanosarcinaceae</taxon>
        <taxon>Methanosarcina</taxon>
    </lineage>
</organism>
<gene>
    <name evidence="2" type="ORF">RG963_09110</name>
</gene>
<dbReference type="InterPro" id="IPR001279">
    <property type="entry name" value="Metallo-B-lactamas"/>
</dbReference>
<dbReference type="SUPFAM" id="SSF56281">
    <property type="entry name" value="Metallo-hydrolase/oxidoreductase"/>
    <property type="match status" value="1"/>
</dbReference>
<dbReference type="SMART" id="SM00849">
    <property type="entry name" value="Lactamase_B"/>
    <property type="match status" value="1"/>
</dbReference>
<name>A0ABU2D1W0_9EURY</name>
<evidence type="ECO:0000313" key="3">
    <source>
        <dbReference type="Proteomes" id="UP001246244"/>
    </source>
</evidence>
<dbReference type="InterPro" id="IPR002912">
    <property type="entry name" value="ACT_dom"/>
</dbReference>
<evidence type="ECO:0000313" key="2">
    <source>
        <dbReference type="EMBL" id="MDR7665927.1"/>
    </source>
</evidence>
<dbReference type="InterPro" id="IPR045865">
    <property type="entry name" value="ACT-like_dom_sf"/>
</dbReference>
<accession>A0ABU2D1W0</accession>
<comment type="caution">
    <text evidence="2">The sequence shown here is derived from an EMBL/GenBank/DDBJ whole genome shotgun (WGS) entry which is preliminary data.</text>
</comment>
<reference evidence="3" key="1">
    <citation type="submission" date="2023-07" db="EMBL/GenBank/DDBJ databases">
        <title>Whole-genome sequencing of a new Methanosarcina sp. Z-7115.</title>
        <authorList>
            <person name="Zhilina T.N."/>
            <person name="Merkel A.Y."/>
        </authorList>
    </citation>
    <scope>NUCLEOTIDE SEQUENCE [LARGE SCALE GENOMIC DNA]</scope>
    <source>
        <strain evidence="3">Z-7115</strain>
    </source>
</reference>
<dbReference type="Gene3D" id="3.30.70.260">
    <property type="match status" value="1"/>
</dbReference>
<dbReference type="InterPro" id="IPR036866">
    <property type="entry name" value="RibonucZ/Hydroxyglut_hydro"/>
</dbReference>
<dbReference type="RefSeq" id="WP_310575952.1">
    <property type="nucleotide sequence ID" value="NZ_JAVKPK010000031.1"/>
</dbReference>
<keyword evidence="3" id="KW-1185">Reference proteome</keyword>
<dbReference type="SUPFAM" id="SSF55021">
    <property type="entry name" value="ACT-like"/>
    <property type="match status" value="2"/>
</dbReference>